<proteinExistence type="predicted"/>
<dbReference type="EMBL" id="JBAHYK010000573">
    <property type="protein sequence ID" value="KAL0572851.1"/>
    <property type="molecule type" value="Genomic_DNA"/>
</dbReference>
<reference evidence="1 2" key="1">
    <citation type="submission" date="2024-02" db="EMBL/GenBank/DDBJ databases">
        <title>A draft genome for the cacao thread blight pathogen Marasmius crinis-equi.</title>
        <authorList>
            <person name="Cohen S.P."/>
            <person name="Baruah I.K."/>
            <person name="Amoako-Attah I."/>
            <person name="Bukari Y."/>
            <person name="Meinhardt L.W."/>
            <person name="Bailey B.A."/>
        </authorList>
    </citation>
    <scope>NUCLEOTIDE SEQUENCE [LARGE SCALE GENOMIC DNA]</scope>
    <source>
        <strain evidence="1 2">GH-76</strain>
    </source>
</reference>
<comment type="caution">
    <text evidence="1">The sequence shown here is derived from an EMBL/GenBank/DDBJ whole genome shotgun (WGS) entry which is preliminary data.</text>
</comment>
<accession>A0ABR3FC16</accession>
<name>A0ABR3FC16_9AGAR</name>
<evidence type="ECO:0000313" key="2">
    <source>
        <dbReference type="Proteomes" id="UP001465976"/>
    </source>
</evidence>
<evidence type="ECO:0000313" key="1">
    <source>
        <dbReference type="EMBL" id="KAL0572851.1"/>
    </source>
</evidence>
<dbReference type="Proteomes" id="UP001465976">
    <property type="component" value="Unassembled WGS sequence"/>
</dbReference>
<protein>
    <submittedName>
        <fullName evidence="1">Uncharacterized protein</fullName>
    </submittedName>
</protein>
<gene>
    <name evidence="1" type="ORF">V5O48_009115</name>
</gene>
<organism evidence="1 2">
    <name type="scientific">Marasmius crinis-equi</name>
    <dbReference type="NCBI Taxonomy" id="585013"/>
    <lineage>
        <taxon>Eukaryota</taxon>
        <taxon>Fungi</taxon>
        <taxon>Dikarya</taxon>
        <taxon>Basidiomycota</taxon>
        <taxon>Agaricomycotina</taxon>
        <taxon>Agaricomycetes</taxon>
        <taxon>Agaricomycetidae</taxon>
        <taxon>Agaricales</taxon>
        <taxon>Marasmiineae</taxon>
        <taxon>Marasmiaceae</taxon>
        <taxon>Marasmius</taxon>
    </lineage>
</organism>
<keyword evidence="2" id="KW-1185">Reference proteome</keyword>
<sequence>MSQLAQQPNPQKIDNSPQIILDEMQHVGTRLHDVNQNQAAALDVRIQAAVQLHMQATQDSLQNLENVVMAGFDELKRLYTMRFNNRLAGYDGDLEGPQGPLPPNLAHTLSEIAHATGEEYLQSLLIVSINQRWIAPQCQALENHLGLQAVGPTIQDRRIAIGIFLGVVIP</sequence>